<feature type="transmembrane region" description="Helical" evidence="6">
    <location>
        <begin position="188"/>
        <end position="207"/>
    </location>
</feature>
<dbReference type="RefSeq" id="WP_114834784.1">
    <property type="nucleotide sequence ID" value="NZ_LR699115.1"/>
</dbReference>
<name>A0A370GEJ1_9COXI</name>
<keyword evidence="2" id="KW-1003">Cell membrane</keyword>
<evidence type="ECO:0000313" key="7">
    <source>
        <dbReference type="EMBL" id="RDI42107.1"/>
    </source>
</evidence>
<evidence type="ECO:0000313" key="8">
    <source>
        <dbReference type="Proteomes" id="UP000254720"/>
    </source>
</evidence>
<proteinExistence type="predicted"/>
<keyword evidence="4 6" id="KW-1133">Transmembrane helix</keyword>
<dbReference type="EMBL" id="QQAX01000016">
    <property type="protein sequence ID" value="RDI42107.1"/>
    <property type="molecule type" value="Genomic_DNA"/>
</dbReference>
<evidence type="ECO:0000256" key="5">
    <source>
        <dbReference type="ARBA" id="ARBA00023136"/>
    </source>
</evidence>
<feature type="transmembrane region" description="Helical" evidence="6">
    <location>
        <begin position="6"/>
        <end position="26"/>
    </location>
</feature>
<dbReference type="Pfam" id="PF01810">
    <property type="entry name" value="LysE"/>
    <property type="match status" value="1"/>
</dbReference>
<evidence type="ECO:0000256" key="4">
    <source>
        <dbReference type="ARBA" id="ARBA00022989"/>
    </source>
</evidence>
<dbReference type="OrthoDB" id="581870at2"/>
<keyword evidence="5 6" id="KW-0472">Membrane</keyword>
<evidence type="ECO:0000256" key="2">
    <source>
        <dbReference type="ARBA" id="ARBA00022475"/>
    </source>
</evidence>
<dbReference type="PIRSF" id="PIRSF006324">
    <property type="entry name" value="LeuE"/>
    <property type="match status" value="1"/>
</dbReference>
<dbReference type="Proteomes" id="UP000254720">
    <property type="component" value="Unassembled WGS sequence"/>
</dbReference>
<dbReference type="PANTHER" id="PTHR30086:SF20">
    <property type="entry name" value="ARGININE EXPORTER PROTEIN ARGO-RELATED"/>
    <property type="match status" value="1"/>
</dbReference>
<evidence type="ECO:0000256" key="6">
    <source>
        <dbReference type="SAM" id="Phobius"/>
    </source>
</evidence>
<organism evidence="7 8">
    <name type="scientific">Aquicella lusitana</name>
    <dbReference type="NCBI Taxonomy" id="254246"/>
    <lineage>
        <taxon>Bacteria</taxon>
        <taxon>Pseudomonadati</taxon>
        <taxon>Pseudomonadota</taxon>
        <taxon>Gammaproteobacteria</taxon>
        <taxon>Legionellales</taxon>
        <taxon>Coxiellaceae</taxon>
        <taxon>Aquicella</taxon>
    </lineage>
</organism>
<dbReference type="GO" id="GO:0005886">
    <property type="term" value="C:plasma membrane"/>
    <property type="evidence" value="ECO:0007669"/>
    <property type="project" value="UniProtKB-SubCell"/>
</dbReference>
<comment type="caution">
    <text evidence="7">The sequence shown here is derived from an EMBL/GenBank/DDBJ whole genome shotgun (WGS) entry which is preliminary data.</text>
</comment>
<reference evidence="7 8" key="1">
    <citation type="submission" date="2018-07" db="EMBL/GenBank/DDBJ databases">
        <title>Genomic Encyclopedia of Type Strains, Phase IV (KMG-IV): sequencing the most valuable type-strain genomes for metagenomic binning, comparative biology and taxonomic classification.</title>
        <authorList>
            <person name="Goeker M."/>
        </authorList>
    </citation>
    <scope>NUCLEOTIDE SEQUENCE [LARGE SCALE GENOMIC DNA]</scope>
    <source>
        <strain evidence="7 8">DSM 16500</strain>
    </source>
</reference>
<feature type="transmembrane region" description="Helical" evidence="6">
    <location>
        <begin position="70"/>
        <end position="91"/>
    </location>
</feature>
<dbReference type="AlphaFoldDB" id="A0A370GEJ1"/>
<evidence type="ECO:0000256" key="1">
    <source>
        <dbReference type="ARBA" id="ARBA00004651"/>
    </source>
</evidence>
<evidence type="ECO:0000256" key="3">
    <source>
        <dbReference type="ARBA" id="ARBA00022692"/>
    </source>
</evidence>
<gene>
    <name evidence="7" type="ORF">C8D86_11661</name>
</gene>
<dbReference type="InterPro" id="IPR001123">
    <property type="entry name" value="LeuE-type"/>
</dbReference>
<dbReference type="GO" id="GO:0015171">
    <property type="term" value="F:amino acid transmembrane transporter activity"/>
    <property type="evidence" value="ECO:0007669"/>
    <property type="project" value="TreeGrafter"/>
</dbReference>
<sequence>MLTQFVTIGLLMLLSAMLPGPDFALVTKNTILHSRRMGIFTSLGIGSAILVHITYCVLGLAVIISQSILLFSIIKFIGAAYLIYLGINALLARHADTSVAPQSGSIQKTKMSELIAFRQGFFCNLLNPKATLFFLALFTLIIKPETSLGWELVYAIEMFIIITAWFCCLTILLSHRRVLRLLNKIEKYIEKTMGVFLIGFGVALAFVKK</sequence>
<feature type="transmembrane region" description="Helical" evidence="6">
    <location>
        <begin position="154"/>
        <end position="176"/>
    </location>
</feature>
<protein>
    <submittedName>
        <fullName evidence="7">RhtB (Resistance to homoserine/threonine) family protein</fullName>
    </submittedName>
</protein>
<keyword evidence="8" id="KW-1185">Reference proteome</keyword>
<feature type="transmembrane region" description="Helical" evidence="6">
    <location>
        <begin position="121"/>
        <end position="142"/>
    </location>
</feature>
<comment type="subcellular location">
    <subcellularLocation>
        <location evidence="1">Cell membrane</location>
        <topology evidence="1">Multi-pass membrane protein</topology>
    </subcellularLocation>
</comment>
<keyword evidence="3 6" id="KW-0812">Transmembrane</keyword>
<dbReference type="PANTHER" id="PTHR30086">
    <property type="entry name" value="ARGININE EXPORTER PROTEIN ARGO"/>
    <property type="match status" value="1"/>
</dbReference>
<accession>A0A370GEJ1</accession>
<feature type="transmembrane region" description="Helical" evidence="6">
    <location>
        <begin position="38"/>
        <end position="64"/>
    </location>
</feature>